<evidence type="ECO:0000256" key="4">
    <source>
        <dbReference type="ARBA" id="ARBA00022692"/>
    </source>
</evidence>
<dbReference type="GO" id="GO:0043252">
    <property type="term" value="P:sodium-independent organic anion transport"/>
    <property type="evidence" value="ECO:0007669"/>
    <property type="project" value="TreeGrafter"/>
</dbReference>
<evidence type="ECO:0000256" key="6">
    <source>
        <dbReference type="ARBA" id="ARBA00023136"/>
    </source>
</evidence>
<dbReference type="AlphaFoldDB" id="A0A8B7Z9L2"/>
<dbReference type="InterPro" id="IPR004156">
    <property type="entry name" value="OATP"/>
</dbReference>
<keyword evidence="3" id="KW-1003">Cell membrane</keyword>
<evidence type="ECO:0000256" key="1">
    <source>
        <dbReference type="ARBA" id="ARBA00004651"/>
    </source>
</evidence>
<dbReference type="InterPro" id="IPR036259">
    <property type="entry name" value="MFS_trans_sf"/>
</dbReference>
<dbReference type="RefSeq" id="XP_022102364.1">
    <property type="nucleotide sequence ID" value="XM_022246672.1"/>
</dbReference>
<evidence type="ECO:0000256" key="7">
    <source>
        <dbReference type="ARBA" id="ARBA00023157"/>
    </source>
</evidence>
<gene>
    <name evidence="11" type="primary">LOC110985565</name>
</gene>
<dbReference type="InterPro" id="IPR002350">
    <property type="entry name" value="Kazal_dom"/>
</dbReference>
<feature type="transmembrane region" description="Helical" evidence="8">
    <location>
        <begin position="356"/>
        <end position="374"/>
    </location>
</feature>
<evidence type="ECO:0000259" key="9">
    <source>
        <dbReference type="PROSITE" id="PS51465"/>
    </source>
</evidence>
<feature type="transmembrane region" description="Helical" evidence="8">
    <location>
        <begin position="230"/>
        <end position="258"/>
    </location>
</feature>
<dbReference type="GeneID" id="110985565"/>
<dbReference type="OMA" id="CNSACEC"/>
<name>A0A8B7Z9L2_ACAPL</name>
<keyword evidence="6 8" id="KW-0472">Membrane</keyword>
<protein>
    <recommendedName>
        <fullName evidence="8">Solute carrier organic anion transporter family member</fullName>
    </recommendedName>
</protein>
<comment type="subcellular location">
    <subcellularLocation>
        <location evidence="1 8">Cell membrane</location>
        <topology evidence="1 8">Multi-pass membrane protein</topology>
    </subcellularLocation>
</comment>
<feature type="transmembrane region" description="Helical" evidence="8">
    <location>
        <begin position="548"/>
        <end position="571"/>
    </location>
</feature>
<dbReference type="Gene3D" id="1.20.1250.20">
    <property type="entry name" value="MFS general substrate transporter like domains"/>
    <property type="match status" value="1"/>
</dbReference>
<dbReference type="GO" id="GO:0006811">
    <property type="term" value="P:monoatomic ion transport"/>
    <property type="evidence" value="ECO:0007669"/>
    <property type="project" value="UniProtKB-KW"/>
</dbReference>
<reference evidence="11" key="1">
    <citation type="submission" date="2025-08" db="UniProtKB">
        <authorList>
            <consortium name="RefSeq"/>
        </authorList>
    </citation>
    <scope>IDENTIFICATION</scope>
</reference>
<keyword evidence="8" id="KW-0813">Transport</keyword>
<keyword evidence="7" id="KW-1015">Disulfide bond</keyword>
<dbReference type="Proteomes" id="UP000694845">
    <property type="component" value="Unplaced"/>
</dbReference>
<sequence length="689" mass="74953">MASTLVSNKYKDLTEVAEDSEQKDTTDKDDAPSCSYFSISPPCLQRFARPGIFVVVASVFFFADSFTVGVIQGTLTSLEHRYQLTLSQAGMLLGAFCVGGIIGIGLLILFASRPDTNRPRILGIGALMCSLAIFTQTIPQFIQDPYIPEGFESSNDTTNQFRQLQLVCLSEALEAEPCLNEKTVESLSPNRVAYFILLFSAMFQGIFVMIEIPLAQTYISDCASRRATAFYTGIFGAMSGLSPVVGIFVAAACLGLWVDFYRLPSAIDLAPGDRAWVGAWWLGYIFCAVLYSLPAVPFLGFPKALRRSRTNAEGVTLVSGNNNDDQETEKVTKGPMTVNVRDSIKTFWKVIKNRDCVLACLSQAGAILVIYGYGFFVPKYLEVQFQMETQLADLLTGCLLAPAYAVGYILAGSLVKRFNIQYRGLVSLSCIALAICIIGFIANLFVGCPNHSVAGIFKPYLEQSRADLESPCNADCACSLSMYAPVCDGNGTTYFSACHAGCRLVTDRGYEDCSCLATQTGNVTDELIRNGTLLTVQGACDTHCISGALYLVVLTIVLLLAQFAQLLRLNVVIRCVTSEDRPVALGILHLTGLIVTLPAGYLFGAIIDSACLMWKQTCNGPGACTLYDNVWYRYSYNGGALGIGFLSFACMFLAWLFPSHVEEEPEGDIQTEGQDRVVEEGSVLEEISV</sequence>
<evidence type="ECO:0000256" key="2">
    <source>
        <dbReference type="ARBA" id="ARBA00009657"/>
    </source>
</evidence>
<dbReference type="SUPFAM" id="SSF100895">
    <property type="entry name" value="Kazal-type serine protease inhibitors"/>
    <property type="match status" value="1"/>
</dbReference>
<comment type="similarity">
    <text evidence="2 8">Belongs to the organo anion transporter (TC 2.A.60) family.</text>
</comment>
<dbReference type="Pfam" id="PF03137">
    <property type="entry name" value="OATP"/>
    <property type="match status" value="1"/>
</dbReference>
<feature type="transmembrane region" description="Helical" evidence="8">
    <location>
        <begin position="278"/>
        <end position="301"/>
    </location>
</feature>
<keyword evidence="10" id="KW-1185">Reference proteome</keyword>
<feature type="transmembrane region" description="Helical" evidence="8">
    <location>
        <begin position="425"/>
        <end position="446"/>
    </location>
</feature>
<dbReference type="NCBIfam" id="TIGR00805">
    <property type="entry name" value="oat"/>
    <property type="match status" value="1"/>
</dbReference>
<organism evidence="10 11">
    <name type="scientific">Acanthaster planci</name>
    <name type="common">Crown-of-thorns starfish</name>
    <dbReference type="NCBI Taxonomy" id="133434"/>
    <lineage>
        <taxon>Eukaryota</taxon>
        <taxon>Metazoa</taxon>
        <taxon>Echinodermata</taxon>
        <taxon>Eleutherozoa</taxon>
        <taxon>Asterozoa</taxon>
        <taxon>Asteroidea</taxon>
        <taxon>Valvatacea</taxon>
        <taxon>Valvatida</taxon>
        <taxon>Acanthasteridae</taxon>
        <taxon>Acanthaster</taxon>
    </lineage>
</organism>
<dbReference type="OrthoDB" id="5062115at2759"/>
<feature type="transmembrane region" description="Helical" evidence="8">
    <location>
        <begin position="192"/>
        <end position="210"/>
    </location>
</feature>
<dbReference type="Pfam" id="PF07648">
    <property type="entry name" value="Kazal_2"/>
    <property type="match status" value="1"/>
</dbReference>
<evidence type="ECO:0000313" key="11">
    <source>
        <dbReference type="RefSeq" id="XP_022102364.1"/>
    </source>
</evidence>
<feature type="transmembrane region" description="Helical" evidence="8">
    <location>
        <begin position="583"/>
        <end position="607"/>
    </location>
</feature>
<dbReference type="PANTHER" id="PTHR11388">
    <property type="entry name" value="ORGANIC ANION TRANSPORTER"/>
    <property type="match status" value="1"/>
</dbReference>
<feature type="domain" description="Kazal-like" evidence="9">
    <location>
        <begin position="466"/>
        <end position="517"/>
    </location>
</feature>
<dbReference type="CDD" id="cd17336">
    <property type="entry name" value="MFS_SLCO_OATP"/>
    <property type="match status" value="1"/>
</dbReference>
<dbReference type="KEGG" id="aplc:110985565"/>
<evidence type="ECO:0000256" key="5">
    <source>
        <dbReference type="ARBA" id="ARBA00022989"/>
    </source>
</evidence>
<accession>A0A8B7Z9L2</accession>
<keyword evidence="8" id="KW-0406">Ion transport</keyword>
<evidence type="ECO:0000256" key="8">
    <source>
        <dbReference type="RuleBase" id="RU362056"/>
    </source>
</evidence>
<evidence type="ECO:0000256" key="3">
    <source>
        <dbReference type="ARBA" id="ARBA00022475"/>
    </source>
</evidence>
<feature type="transmembrane region" description="Helical" evidence="8">
    <location>
        <begin position="122"/>
        <end position="142"/>
    </location>
</feature>
<dbReference type="GO" id="GO:0016323">
    <property type="term" value="C:basolateral plasma membrane"/>
    <property type="evidence" value="ECO:0007669"/>
    <property type="project" value="TreeGrafter"/>
</dbReference>
<feature type="transmembrane region" description="Helical" evidence="8">
    <location>
        <begin position="52"/>
        <end position="71"/>
    </location>
</feature>
<evidence type="ECO:0000313" key="10">
    <source>
        <dbReference type="Proteomes" id="UP000694845"/>
    </source>
</evidence>
<feature type="transmembrane region" description="Helical" evidence="8">
    <location>
        <begin position="636"/>
        <end position="657"/>
    </location>
</feature>
<dbReference type="PANTHER" id="PTHR11388:SF100">
    <property type="entry name" value="SOLUTE CARRIER ORGANIC ANION TRANSPORTER FAMILY MEMBER 4A1"/>
    <property type="match status" value="1"/>
</dbReference>
<dbReference type="SUPFAM" id="SSF103473">
    <property type="entry name" value="MFS general substrate transporter"/>
    <property type="match status" value="1"/>
</dbReference>
<keyword evidence="5 8" id="KW-1133">Transmembrane helix</keyword>
<keyword evidence="4 8" id="KW-0812">Transmembrane</keyword>
<dbReference type="PROSITE" id="PS51465">
    <property type="entry name" value="KAZAL_2"/>
    <property type="match status" value="1"/>
</dbReference>
<proteinExistence type="inferred from homology"/>
<dbReference type="GO" id="GO:0015347">
    <property type="term" value="F:sodium-independent organic anion transmembrane transporter activity"/>
    <property type="evidence" value="ECO:0007669"/>
    <property type="project" value="TreeGrafter"/>
</dbReference>
<feature type="transmembrane region" description="Helical" evidence="8">
    <location>
        <begin position="91"/>
        <end position="110"/>
    </location>
</feature>
<feature type="transmembrane region" description="Helical" evidence="8">
    <location>
        <begin position="394"/>
        <end position="413"/>
    </location>
</feature>
<dbReference type="InterPro" id="IPR036058">
    <property type="entry name" value="Kazal_dom_sf"/>
</dbReference>